<dbReference type="GO" id="GO:0016757">
    <property type="term" value="F:glycosyltransferase activity"/>
    <property type="evidence" value="ECO:0007669"/>
    <property type="project" value="InterPro"/>
</dbReference>
<dbReference type="SUPFAM" id="SSF53756">
    <property type="entry name" value="UDP-Glycosyltransferase/glycogen phosphorylase"/>
    <property type="match status" value="1"/>
</dbReference>
<protein>
    <submittedName>
        <fullName evidence="2">Glycosyltransferase involved in cell wall bisynthesis</fullName>
    </submittedName>
</protein>
<evidence type="ECO:0000313" key="2">
    <source>
        <dbReference type="EMBL" id="SDI49325.1"/>
    </source>
</evidence>
<dbReference type="InterPro" id="IPR050194">
    <property type="entry name" value="Glycosyltransferase_grp1"/>
</dbReference>
<keyword evidence="2" id="KW-0808">Transferase</keyword>
<dbReference type="AlphaFoldDB" id="A0A1G8L0R6"/>
<dbReference type="OrthoDB" id="9801609at2"/>
<name>A0A1G8L0R6_9RHOO</name>
<gene>
    <name evidence="2" type="ORF">SAMN05660652_03537</name>
</gene>
<sequence>MRLTQINLQPHFGGGEVYTAFLSRAFDRLGIATTLYAHPDAAFWHTLDLPTSLRIETVPDAKALVAALPRAPLWLLSHGPQFGELLAARDARWLITAMAHMPLQGRNPRSFDDHDMVFPVSEWVRSGLIAVGAPSWHSALYGLAALDPQRNNATATIVRTSRYDWDRRKFRDRLLGTLNPLVQPFIPPRPFTRRPGLTLGIVSRLTPIKQFPQLFDRLAPVLARFPSVNLEIFGSGGYASVRDLDAALKPIADRTRFWGQQRDVRAVYAQLDYLLTGLPEKEALGLNVIEAQACDLPVLAVKAPPFTETVCDGVTGYFYRDPREDGGEDFAHLIERLLTQDIRLHPATARDHLERFSFDAFVDRLRPIVAWAENRLAS</sequence>
<dbReference type="Gene3D" id="3.40.50.2000">
    <property type="entry name" value="Glycogen Phosphorylase B"/>
    <property type="match status" value="2"/>
</dbReference>
<dbReference type="InterPro" id="IPR001296">
    <property type="entry name" value="Glyco_trans_1"/>
</dbReference>
<proteinExistence type="predicted"/>
<accession>A0A1G8L0R6</accession>
<dbReference type="RefSeq" id="WP_091939601.1">
    <property type="nucleotide sequence ID" value="NZ_FNCY01000020.1"/>
</dbReference>
<reference evidence="2 3" key="1">
    <citation type="submission" date="2016-10" db="EMBL/GenBank/DDBJ databases">
        <authorList>
            <person name="de Groot N.N."/>
        </authorList>
    </citation>
    <scope>NUCLEOTIDE SEQUENCE [LARGE SCALE GENOMIC DNA]</scope>
    <source>
        <strain evidence="2 3">DSM 5885</strain>
    </source>
</reference>
<evidence type="ECO:0000259" key="1">
    <source>
        <dbReference type="Pfam" id="PF00534"/>
    </source>
</evidence>
<keyword evidence="3" id="KW-1185">Reference proteome</keyword>
<feature type="domain" description="Glycosyl transferase family 1" evidence="1">
    <location>
        <begin position="199"/>
        <end position="341"/>
    </location>
</feature>
<dbReference type="PANTHER" id="PTHR45947:SF3">
    <property type="entry name" value="SULFOQUINOVOSYL TRANSFERASE SQD2"/>
    <property type="match status" value="1"/>
</dbReference>
<evidence type="ECO:0000313" key="3">
    <source>
        <dbReference type="Proteomes" id="UP000198607"/>
    </source>
</evidence>
<dbReference type="Pfam" id="PF00534">
    <property type="entry name" value="Glycos_transf_1"/>
    <property type="match status" value="1"/>
</dbReference>
<dbReference type="STRING" id="83767.SAMN05660652_03537"/>
<organism evidence="2 3">
    <name type="scientific">Propionivibrio dicarboxylicus</name>
    <dbReference type="NCBI Taxonomy" id="83767"/>
    <lineage>
        <taxon>Bacteria</taxon>
        <taxon>Pseudomonadati</taxon>
        <taxon>Pseudomonadota</taxon>
        <taxon>Betaproteobacteria</taxon>
        <taxon>Rhodocyclales</taxon>
        <taxon>Rhodocyclaceae</taxon>
        <taxon>Propionivibrio</taxon>
    </lineage>
</organism>
<dbReference type="EMBL" id="FNCY01000020">
    <property type="protein sequence ID" value="SDI49325.1"/>
    <property type="molecule type" value="Genomic_DNA"/>
</dbReference>
<dbReference type="PANTHER" id="PTHR45947">
    <property type="entry name" value="SULFOQUINOVOSYL TRANSFERASE SQD2"/>
    <property type="match status" value="1"/>
</dbReference>
<dbReference type="Proteomes" id="UP000198607">
    <property type="component" value="Unassembled WGS sequence"/>
</dbReference>